<evidence type="ECO:0000313" key="1">
    <source>
        <dbReference type="EMBL" id="CAK9067990.1"/>
    </source>
</evidence>
<evidence type="ECO:0000313" key="2">
    <source>
        <dbReference type="Proteomes" id="UP001642464"/>
    </source>
</evidence>
<reference evidence="1 2" key="1">
    <citation type="submission" date="2024-02" db="EMBL/GenBank/DDBJ databases">
        <authorList>
            <person name="Chen Y."/>
            <person name="Shah S."/>
            <person name="Dougan E. K."/>
            <person name="Thang M."/>
            <person name="Chan C."/>
        </authorList>
    </citation>
    <scope>NUCLEOTIDE SEQUENCE [LARGE SCALE GENOMIC DNA]</scope>
</reference>
<organism evidence="1 2">
    <name type="scientific">Durusdinium trenchii</name>
    <dbReference type="NCBI Taxonomy" id="1381693"/>
    <lineage>
        <taxon>Eukaryota</taxon>
        <taxon>Sar</taxon>
        <taxon>Alveolata</taxon>
        <taxon>Dinophyceae</taxon>
        <taxon>Suessiales</taxon>
        <taxon>Symbiodiniaceae</taxon>
        <taxon>Durusdinium</taxon>
    </lineage>
</organism>
<dbReference type="Proteomes" id="UP001642464">
    <property type="component" value="Unassembled WGS sequence"/>
</dbReference>
<name>A0ABP0NW09_9DINO</name>
<dbReference type="EMBL" id="CAXAMM010031358">
    <property type="protein sequence ID" value="CAK9067990.1"/>
    <property type="molecule type" value="Genomic_DNA"/>
</dbReference>
<accession>A0ABP0NW09</accession>
<gene>
    <name evidence="1" type="ORF">SCF082_LOCUS34325</name>
</gene>
<sequence length="121" mass="13840">MQWLCCFQRLGTQPWRLVLGAAWAADGHEASLAYLAEQLRRRAGRSGCSLIYDSRDERSAKLWHSEALRHFGLFRRKRAPRIAVTGVPVGLSEEQQARLARAPFLIPWEFLPFHSGRVVLI</sequence>
<proteinExistence type="predicted"/>
<protein>
    <submittedName>
        <fullName evidence="1">Uncharacterized protein</fullName>
    </submittedName>
</protein>
<keyword evidence="2" id="KW-1185">Reference proteome</keyword>
<comment type="caution">
    <text evidence="1">The sequence shown here is derived from an EMBL/GenBank/DDBJ whole genome shotgun (WGS) entry which is preliminary data.</text>
</comment>